<evidence type="ECO:0000256" key="4">
    <source>
        <dbReference type="ARBA" id="ARBA00022490"/>
    </source>
</evidence>
<proteinExistence type="inferred from homology"/>
<protein>
    <recommendedName>
        <fullName evidence="11">Grap2 and cyclin-D-interacting-domain-containing protein</fullName>
    </recommendedName>
</protein>
<sequence length="365" mass="39904">MDSDNKHKAVTGIQLLIKTCKAAKDSISNPEPTEEDPPPLPVLHKDLLSLLSLVYGSTTKISLALKPSSPTYSACLITLKELSERIAAISHCVNMFNTSAHGSVLVKAVKVVAIEVIESVQDLAILFFEIEGSGERSRSGDDYLVKTGAVHSIIDLARREDGLPRDNLTAVRRHWSKDTGGLEDGIKEVGEMIEDAQSDKDFDFEDGWEELGIEPSKPLTGQEMEVAKKVLIVLRLCSLLHGKVISDILSSQTSLPNTFLDDLAAISPALLSSSDELISTLDSPQDMDCVRTELMVLQRVIDDIRNQLATLNNEPNTLAAVHKDTSPDEVSVSANRSLRERWFNGCFYQIARAIQSVLDVTANGI</sequence>
<dbReference type="AlphaFoldDB" id="A0AA38PLB6"/>
<keyword evidence="10" id="KW-1185">Reference proteome</keyword>
<dbReference type="Gene3D" id="1.20.1410.10">
    <property type="entry name" value="I/LWEQ domain"/>
    <property type="match status" value="1"/>
</dbReference>
<dbReference type="Pfam" id="PF13324">
    <property type="entry name" value="GCIP_N"/>
    <property type="match status" value="1"/>
</dbReference>
<feature type="domain" description="Cyclin-D1-binding protein 1-like N-terminal" evidence="7">
    <location>
        <begin position="47"/>
        <end position="195"/>
    </location>
</feature>
<dbReference type="EMBL" id="MU805942">
    <property type="protein sequence ID" value="KAJ3845048.1"/>
    <property type="molecule type" value="Genomic_DNA"/>
</dbReference>
<evidence type="ECO:0000256" key="3">
    <source>
        <dbReference type="ARBA" id="ARBA00008940"/>
    </source>
</evidence>
<evidence type="ECO:0000259" key="8">
    <source>
        <dbReference type="Pfam" id="PF20936"/>
    </source>
</evidence>
<dbReference type="Proteomes" id="UP001163846">
    <property type="component" value="Unassembled WGS sequence"/>
</dbReference>
<comment type="caution">
    <text evidence="9">The sequence shown here is derived from an EMBL/GenBank/DDBJ whole genome shotgun (WGS) entry which is preliminary data.</text>
</comment>
<dbReference type="PANTHER" id="PTHR15492:SF1">
    <property type="entry name" value="CYCLIN-D1-BINDING PROTEIN 1"/>
    <property type="match status" value="1"/>
</dbReference>
<evidence type="ECO:0000313" key="9">
    <source>
        <dbReference type="EMBL" id="KAJ3845048.1"/>
    </source>
</evidence>
<evidence type="ECO:0000259" key="7">
    <source>
        <dbReference type="Pfam" id="PF13324"/>
    </source>
</evidence>
<evidence type="ECO:0000256" key="5">
    <source>
        <dbReference type="ARBA" id="ARBA00023242"/>
    </source>
</evidence>
<evidence type="ECO:0000313" key="10">
    <source>
        <dbReference type="Proteomes" id="UP001163846"/>
    </source>
</evidence>
<name>A0AA38PLB6_9AGAR</name>
<dbReference type="PANTHER" id="PTHR15492">
    <property type="entry name" value="CYCLIN D1-BINDING PROTEIN 1"/>
    <property type="match status" value="1"/>
</dbReference>
<accession>A0AA38PLB6</accession>
<evidence type="ECO:0008006" key="11">
    <source>
        <dbReference type="Google" id="ProtNLM"/>
    </source>
</evidence>
<evidence type="ECO:0000256" key="6">
    <source>
        <dbReference type="ARBA" id="ARBA00023306"/>
    </source>
</evidence>
<reference evidence="9" key="1">
    <citation type="submission" date="2022-08" db="EMBL/GenBank/DDBJ databases">
        <authorList>
            <consortium name="DOE Joint Genome Institute"/>
            <person name="Min B."/>
            <person name="Riley R."/>
            <person name="Sierra-Patev S."/>
            <person name="Naranjo-Ortiz M."/>
            <person name="Looney B."/>
            <person name="Konkel Z."/>
            <person name="Slot J.C."/>
            <person name="Sakamoto Y."/>
            <person name="Steenwyk J.L."/>
            <person name="Rokas A."/>
            <person name="Carro J."/>
            <person name="Camarero S."/>
            <person name="Ferreira P."/>
            <person name="Molpeceres G."/>
            <person name="Ruiz-Duenas F.J."/>
            <person name="Serrano A."/>
            <person name="Henrissat B."/>
            <person name="Drula E."/>
            <person name="Hughes K.W."/>
            <person name="Mata J.L."/>
            <person name="Ishikawa N.K."/>
            <person name="Vargas-Isla R."/>
            <person name="Ushijima S."/>
            <person name="Smith C.A."/>
            <person name="Ahrendt S."/>
            <person name="Andreopoulos W."/>
            <person name="He G."/>
            <person name="Labutti K."/>
            <person name="Lipzen A."/>
            <person name="Ng V."/>
            <person name="Sandor L."/>
            <person name="Barry K."/>
            <person name="Martinez A.T."/>
            <person name="Xiao Y."/>
            <person name="Gibbons J.G."/>
            <person name="Terashima K."/>
            <person name="Hibbett D.S."/>
            <person name="Grigoriev I.V."/>
        </authorList>
    </citation>
    <scope>NUCLEOTIDE SEQUENCE</scope>
    <source>
        <strain evidence="9">TFB9207</strain>
    </source>
</reference>
<evidence type="ECO:0000256" key="2">
    <source>
        <dbReference type="ARBA" id="ARBA00004496"/>
    </source>
</evidence>
<dbReference type="GO" id="GO:0005634">
    <property type="term" value="C:nucleus"/>
    <property type="evidence" value="ECO:0007669"/>
    <property type="project" value="UniProtKB-SubCell"/>
</dbReference>
<keyword evidence="6" id="KW-0131">Cell cycle</keyword>
<gene>
    <name evidence="9" type="ORF">F5878DRAFT_720222</name>
</gene>
<dbReference type="Pfam" id="PF20936">
    <property type="entry name" value="GCIP_C"/>
    <property type="match status" value="1"/>
</dbReference>
<dbReference type="InterPro" id="IPR049318">
    <property type="entry name" value="GCIP_C"/>
</dbReference>
<organism evidence="9 10">
    <name type="scientific">Lentinula raphanica</name>
    <dbReference type="NCBI Taxonomy" id="153919"/>
    <lineage>
        <taxon>Eukaryota</taxon>
        <taxon>Fungi</taxon>
        <taxon>Dikarya</taxon>
        <taxon>Basidiomycota</taxon>
        <taxon>Agaricomycotina</taxon>
        <taxon>Agaricomycetes</taxon>
        <taxon>Agaricomycetidae</taxon>
        <taxon>Agaricales</taxon>
        <taxon>Marasmiineae</taxon>
        <taxon>Omphalotaceae</taxon>
        <taxon>Lentinula</taxon>
    </lineage>
</organism>
<dbReference type="GO" id="GO:0005737">
    <property type="term" value="C:cytoplasm"/>
    <property type="evidence" value="ECO:0007669"/>
    <property type="project" value="UniProtKB-SubCell"/>
</dbReference>
<evidence type="ECO:0000256" key="1">
    <source>
        <dbReference type="ARBA" id="ARBA00004123"/>
    </source>
</evidence>
<dbReference type="InterPro" id="IPR049317">
    <property type="entry name" value="GCIP-like_N"/>
</dbReference>
<comment type="subcellular location">
    <subcellularLocation>
        <location evidence="2">Cytoplasm</location>
    </subcellularLocation>
    <subcellularLocation>
        <location evidence="1">Nucleus</location>
    </subcellularLocation>
</comment>
<comment type="similarity">
    <text evidence="3">Belongs to the CCNDBP1 family.</text>
</comment>
<keyword evidence="5" id="KW-0539">Nucleus</keyword>
<feature type="domain" description="Cyclin-D1-binding protein 1-like C-terminal" evidence="8">
    <location>
        <begin position="205"/>
        <end position="305"/>
    </location>
</feature>
<keyword evidence="4" id="KW-0963">Cytoplasm</keyword>
<dbReference type="Gene3D" id="1.20.1420.10">
    <property type="entry name" value="Talin, central domain"/>
    <property type="match status" value="1"/>
</dbReference>
<dbReference type="InterPro" id="IPR026907">
    <property type="entry name" value="GCIP-like"/>
</dbReference>